<dbReference type="Proteomes" id="UP000199379">
    <property type="component" value="Unassembled WGS sequence"/>
</dbReference>
<reference evidence="2 3" key="1">
    <citation type="submission" date="2016-10" db="EMBL/GenBank/DDBJ databases">
        <authorList>
            <person name="de Groot N.N."/>
        </authorList>
    </citation>
    <scope>NUCLEOTIDE SEQUENCE [LARGE SCALE GENOMIC DNA]</scope>
    <source>
        <strain evidence="2 3">DSM 29340</strain>
    </source>
</reference>
<dbReference type="InterPro" id="IPR029044">
    <property type="entry name" value="Nucleotide-diphossugar_trans"/>
</dbReference>
<accession>A0A1H6SM25</accession>
<keyword evidence="3" id="KW-1185">Reference proteome</keyword>
<dbReference type="EMBL" id="FNYD01000002">
    <property type="protein sequence ID" value="SEI68821.1"/>
    <property type="molecule type" value="Genomic_DNA"/>
</dbReference>
<evidence type="ECO:0000259" key="1">
    <source>
        <dbReference type="Pfam" id="PF00535"/>
    </source>
</evidence>
<dbReference type="PANTHER" id="PTHR48090:SF6">
    <property type="entry name" value="SLR5056 PROTEIN"/>
    <property type="match status" value="1"/>
</dbReference>
<feature type="domain" description="Glycosyltransferase 2-like" evidence="1">
    <location>
        <begin position="6"/>
        <end position="139"/>
    </location>
</feature>
<dbReference type="GO" id="GO:0016740">
    <property type="term" value="F:transferase activity"/>
    <property type="evidence" value="ECO:0007669"/>
    <property type="project" value="UniProtKB-KW"/>
</dbReference>
<dbReference type="InterPro" id="IPR050256">
    <property type="entry name" value="Glycosyltransferase_2"/>
</dbReference>
<dbReference type="Pfam" id="PF00535">
    <property type="entry name" value="Glycos_transf_2"/>
    <property type="match status" value="1"/>
</dbReference>
<keyword evidence="2" id="KW-0808">Transferase</keyword>
<dbReference type="SUPFAM" id="SSF53448">
    <property type="entry name" value="Nucleotide-diphospho-sugar transferases"/>
    <property type="match status" value="1"/>
</dbReference>
<proteinExistence type="predicted"/>
<dbReference type="Gene3D" id="3.90.550.10">
    <property type="entry name" value="Spore Coat Polysaccharide Biosynthesis Protein SpsA, Chain A"/>
    <property type="match status" value="1"/>
</dbReference>
<dbReference type="RefSeq" id="WP_092362464.1">
    <property type="nucleotide sequence ID" value="NZ_BMGV01000002.1"/>
</dbReference>
<evidence type="ECO:0000313" key="2">
    <source>
        <dbReference type="EMBL" id="SEI68821.1"/>
    </source>
</evidence>
<dbReference type="OrthoDB" id="9797391at2"/>
<dbReference type="InterPro" id="IPR001173">
    <property type="entry name" value="Glyco_trans_2-like"/>
</dbReference>
<organism evidence="2 3">
    <name type="scientific">Cribrihabitans marinus</name>
    <dbReference type="NCBI Taxonomy" id="1227549"/>
    <lineage>
        <taxon>Bacteria</taxon>
        <taxon>Pseudomonadati</taxon>
        <taxon>Pseudomonadota</taxon>
        <taxon>Alphaproteobacteria</taxon>
        <taxon>Rhodobacterales</taxon>
        <taxon>Paracoccaceae</taxon>
        <taxon>Cribrihabitans</taxon>
    </lineage>
</organism>
<dbReference type="AlphaFoldDB" id="A0A1H6SM25"/>
<dbReference type="PANTHER" id="PTHR48090">
    <property type="entry name" value="UNDECAPRENYL-PHOSPHATE 4-DEOXY-4-FORMAMIDO-L-ARABINOSE TRANSFERASE-RELATED"/>
    <property type="match status" value="1"/>
</dbReference>
<name>A0A1H6SM25_9RHOB</name>
<sequence length="278" mass="30149">MTRRLSVILPAHDEAEWIEACLAALFASDPLPEGWTGEVFVVANGCADDTAKRARAMSDATSGWDLAVIERTEGGKPGALSQGDTAARGTIRAYLDADVRVDPPLMAQLVAALDCNVARYASGTPRLTRAHSAFTRAYGRFWVTLPFVTHGVPGFGLFAMNDSGRARWGAWPEIISDDTFARLSFAPDERIRVPAGYGWPPVEGLGNLVRVRRRQNRGVDEISRLYPDLAAHDDTPRIGMRGLLRRLLADPAGFAAYALVSLAVKTPLFGGSGWTRGR</sequence>
<gene>
    <name evidence="2" type="ORF">SAMN05444007_102134</name>
</gene>
<evidence type="ECO:0000313" key="3">
    <source>
        <dbReference type="Proteomes" id="UP000199379"/>
    </source>
</evidence>
<dbReference type="STRING" id="1227549.SAMN05444007_102134"/>
<protein>
    <submittedName>
        <fullName evidence="2">Glycosyltransferase involved in cell wall bisynthesis</fullName>
    </submittedName>
</protein>